<evidence type="ECO:0000256" key="5">
    <source>
        <dbReference type="ARBA" id="ARBA00023277"/>
    </source>
</evidence>
<evidence type="ECO:0000259" key="8">
    <source>
        <dbReference type="Pfam" id="PF09260"/>
    </source>
</evidence>
<keyword evidence="7" id="KW-1133">Transmembrane helix</keyword>
<comment type="cofactor">
    <cofactor evidence="1">
        <name>Ca(2+)</name>
        <dbReference type="ChEBI" id="CHEBI:29108"/>
    </cofactor>
</comment>
<comment type="caution">
    <text evidence="9">The sequence shown here is derived from an EMBL/GenBank/DDBJ whole genome shotgun (WGS) entry which is preliminary data.</text>
</comment>
<keyword evidence="2" id="KW-0479">Metal-binding</keyword>
<gene>
    <name evidence="9" type="ORF">CNMCM8927_006622</name>
</gene>
<dbReference type="AlphaFoldDB" id="A0AAN6BJG3"/>
<dbReference type="InterPro" id="IPR013780">
    <property type="entry name" value="Glyco_hydro_b"/>
</dbReference>
<accession>A0AAN6BJG3</accession>
<sequence length="124" mass="12911">MLLSTQGTNQKEPYDLYMPVSFNPGVVAMDVLNCVNYTVNRAGQLVVPMDKGEPRVFFPANLMPGSGLCGFSDTNISYVELKTGKPASSGSAGVLSMTAAGVPLTILFSVLVSIVTGLGFGLGC</sequence>
<evidence type="ECO:0000256" key="7">
    <source>
        <dbReference type="SAM" id="Phobius"/>
    </source>
</evidence>
<evidence type="ECO:0000256" key="1">
    <source>
        <dbReference type="ARBA" id="ARBA00001913"/>
    </source>
</evidence>
<keyword evidence="3" id="KW-0378">Hydrolase</keyword>
<keyword evidence="4" id="KW-0106">Calcium</keyword>
<evidence type="ECO:0000256" key="2">
    <source>
        <dbReference type="ARBA" id="ARBA00022723"/>
    </source>
</evidence>
<evidence type="ECO:0000256" key="6">
    <source>
        <dbReference type="ARBA" id="ARBA00023295"/>
    </source>
</evidence>
<dbReference type="GO" id="GO:0016052">
    <property type="term" value="P:carbohydrate catabolic process"/>
    <property type="evidence" value="ECO:0007669"/>
    <property type="project" value="InterPro"/>
</dbReference>
<organism evidence="9 10">
    <name type="scientific">Aspergillus lentulus</name>
    <dbReference type="NCBI Taxonomy" id="293939"/>
    <lineage>
        <taxon>Eukaryota</taxon>
        <taxon>Fungi</taxon>
        <taxon>Dikarya</taxon>
        <taxon>Ascomycota</taxon>
        <taxon>Pezizomycotina</taxon>
        <taxon>Eurotiomycetes</taxon>
        <taxon>Eurotiomycetidae</taxon>
        <taxon>Eurotiales</taxon>
        <taxon>Aspergillaceae</taxon>
        <taxon>Aspergillus</taxon>
        <taxon>Aspergillus subgen. Fumigati</taxon>
    </lineage>
</organism>
<evidence type="ECO:0000313" key="9">
    <source>
        <dbReference type="EMBL" id="KAF4197972.1"/>
    </source>
</evidence>
<dbReference type="InterPro" id="IPR015340">
    <property type="entry name" value="A_amylase_C_dom"/>
</dbReference>
<dbReference type="SUPFAM" id="SSF51011">
    <property type="entry name" value="Glycosyl hydrolase domain"/>
    <property type="match status" value="1"/>
</dbReference>
<dbReference type="EMBL" id="JAAAPU010000493">
    <property type="protein sequence ID" value="KAF4197972.1"/>
    <property type="molecule type" value="Genomic_DNA"/>
</dbReference>
<evidence type="ECO:0000313" key="10">
    <source>
        <dbReference type="Proteomes" id="UP000649114"/>
    </source>
</evidence>
<proteinExistence type="predicted"/>
<keyword evidence="5" id="KW-0119">Carbohydrate metabolism</keyword>
<evidence type="ECO:0000256" key="4">
    <source>
        <dbReference type="ARBA" id="ARBA00022837"/>
    </source>
</evidence>
<protein>
    <recommendedName>
        <fullName evidence="8">Alpha-amylase domain-containing protein</fullName>
    </recommendedName>
</protein>
<dbReference type="Pfam" id="PF09260">
    <property type="entry name" value="A_amylase_dom_C"/>
    <property type="match status" value="1"/>
</dbReference>
<dbReference type="Gene3D" id="2.60.40.1180">
    <property type="entry name" value="Golgi alpha-mannosidase II"/>
    <property type="match status" value="1"/>
</dbReference>
<reference evidence="9" key="2">
    <citation type="submission" date="2020-04" db="EMBL/GenBank/DDBJ databases">
        <authorList>
            <person name="Santos R.A.C."/>
            <person name="Steenwyk J.L."/>
            <person name="Rivero-Menendez O."/>
            <person name="Mead M.E."/>
            <person name="Silva L.P."/>
            <person name="Bastos R.W."/>
            <person name="Alastruey-Izquierdo A."/>
            <person name="Goldman G.H."/>
            <person name="Rokas A."/>
        </authorList>
    </citation>
    <scope>NUCLEOTIDE SEQUENCE</scope>
    <source>
        <strain evidence="9">CNM-CM8927</strain>
    </source>
</reference>
<keyword evidence="7" id="KW-0472">Membrane</keyword>
<feature type="transmembrane region" description="Helical" evidence="7">
    <location>
        <begin position="100"/>
        <end position="122"/>
    </location>
</feature>
<feature type="domain" description="Alpha-amylase" evidence="8">
    <location>
        <begin position="1"/>
        <end position="69"/>
    </location>
</feature>
<name>A0AAN6BJG3_ASPLE</name>
<keyword evidence="6" id="KW-0326">Glycosidase</keyword>
<dbReference type="GO" id="GO:0004556">
    <property type="term" value="F:alpha-amylase activity"/>
    <property type="evidence" value="ECO:0007669"/>
    <property type="project" value="InterPro"/>
</dbReference>
<keyword evidence="7" id="KW-0812">Transmembrane</keyword>
<evidence type="ECO:0000256" key="3">
    <source>
        <dbReference type="ARBA" id="ARBA00022801"/>
    </source>
</evidence>
<reference evidence="9" key="1">
    <citation type="journal article" date="2020" name="bioRxiv">
        <title>Genomic and phenotypic heterogeneity of clinical isolates of the human pathogens Aspergillus fumigatus, Aspergillus lentulus and Aspergillus fumigatiaffinis.</title>
        <authorList>
            <person name="dos Santos R.A.C."/>
            <person name="Steenwyk J.L."/>
            <person name="Rivero-Menendez O."/>
            <person name="Mead M.E."/>
            <person name="Silva L.P."/>
            <person name="Bastos R.W."/>
            <person name="Alastruey-Izquierdo A."/>
            <person name="Goldman G.H."/>
            <person name="Rokas A."/>
        </authorList>
    </citation>
    <scope>NUCLEOTIDE SEQUENCE</scope>
    <source>
        <strain evidence="9">CNM-CM8927</strain>
    </source>
</reference>
<dbReference type="Proteomes" id="UP000649114">
    <property type="component" value="Unassembled WGS sequence"/>
</dbReference>
<dbReference type="GO" id="GO:0005509">
    <property type="term" value="F:calcium ion binding"/>
    <property type="evidence" value="ECO:0007669"/>
    <property type="project" value="InterPro"/>
</dbReference>